<dbReference type="GO" id="GO:0005576">
    <property type="term" value="C:extracellular region"/>
    <property type="evidence" value="ECO:0007669"/>
    <property type="project" value="UniProtKB-SubCell"/>
</dbReference>
<dbReference type="GO" id="GO:0016301">
    <property type="term" value="F:kinase activity"/>
    <property type="evidence" value="ECO:0007669"/>
    <property type="project" value="UniProtKB-KW"/>
</dbReference>
<evidence type="ECO:0000313" key="5">
    <source>
        <dbReference type="EMBL" id="NOV53285.1"/>
    </source>
</evidence>
<feature type="compositionally biased region" description="Pro residues" evidence="3">
    <location>
        <begin position="137"/>
        <end position="150"/>
    </location>
</feature>
<evidence type="ECO:0000256" key="1">
    <source>
        <dbReference type="ARBA" id="ARBA00004613"/>
    </source>
</evidence>
<evidence type="ECO:0000256" key="2">
    <source>
        <dbReference type="ARBA" id="ARBA00022525"/>
    </source>
</evidence>
<organism evidence="5">
    <name type="scientific">Amblyomma tuberculatum</name>
    <dbReference type="NCBI Taxonomy" id="48802"/>
    <lineage>
        <taxon>Eukaryota</taxon>
        <taxon>Metazoa</taxon>
        <taxon>Ecdysozoa</taxon>
        <taxon>Arthropoda</taxon>
        <taxon>Chelicerata</taxon>
        <taxon>Arachnida</taxon>
        <taxon>Acari</taxon>
        <taxon>Parasitiformes</taxon>
        <taxon>Ixodida</taxon>
        <taxon>Ixodoidea</taxon>
        <taxon>Ixodidae</taxon>
        <taxon>Amblyomminae</taxon>
        <taxon>Amblyomma</taxon>
    </lineage>
</organism>
<keyword evidence="5" id="KW-0418">Kinase</keyword>
<feature type="compositionally biased region" description="Acidic residues" evidence="3">
    <location>
        <begin position="161"/>
        <end position="172"/>
    </location>
</feature>
<name>A0A6M2E474_9ACAR</name>
<keyword evidence="4" id="KW-0732">Signal</keyword>
<dbReference type="EMBL" id="GIDH01001342">
    <property type="protein sequence ID" value="NOV53285.1"/>
    <property type="molecule type" value="Transcribed_RNA"/>
</dbReference>
<evidence type="ECO:0000256" key="3">
    <source>
        <dbReference type="SAM" id="MobiDB-lite"/>
    </source>
</evidence>
<reference evidence="5" key="1">
    <citation type="submission" date="2019-12" db="EMBL/GenBank/DDBJ databases">
        <title>The sialotranscriptome of the gopher-tortoise tick, Amblyomma tuberculatum.</title>
        <authorList>
            <person name="Karim S."/>
            <person name="Andersen J."/>
            <person name="Kumar D."/>
            <person name="Adamson S."/>
            <person name="Ennen J."/>
            <person name="Qualis C.P."/>
            <person name="Ribeiro J.M.C."/>
        </authorList>
    </citation>
    <scope>NUCLEOTIDE SEQUENCE</scope>
    <source>
        <strain evidence="5">Removed</strain>
        <tissue evidence="5">Salivary glands</tissue>
    </source>
</reference>
<sequence>MRSFASLVVLLALEVASVSSYVLPTLAPHPLGGCPKQERPSGDRHCNFWCRLNDGRYSEDRYEDGLECDFGSGSGVCYGGLCHAVESVRRYGKGTGGEPNGQVPAPAPEAPPPEVPGQDEVTVMPPESGETPEEPPQHPLPALPEQPPEQLPEQPTQDEQVPSEEESEEEEI</sequence>
<proteinExistence type="predicted"/>
<feature type="region of interest" description="Disordered" evidence="3">
    <location>
        <begin position="91"/>
        <end position="172"/>
    </location>
</feature>
<evidence type="ECO:0000256" key="4">
    <source>
        <dbReference type="SAM" id="SignalP"/>
    </source>
</evidence>
<keyword evidence="2" id="KW-0964">Secreted</keyword>
<dbReference type="InterPro" id="IPR011694">
    <property type="entry name" value="Ixonnexin-like"/>
</dbReference>
<keyword evidence="5" id="KW-0675">Receptor</keyword>
<keyword evidence="5" id="KW-0808">Transferase</keyword>
<comment type="subcellular location">
    <subcellularLocation>
        <location evidence="1">Secreted</location>
    </subcellularLocation>
</comment>
<dbReference type="AlphaFoldDB" id="A0A6M2E474"/>
<feature type="compositionally biased region" description="Low complexity" evidence="3">
    <location>
        <begin position="151"/>
        <end position="160"/>
    </location>
</feature>
<dbReference type="Pfam" id="PF07771">
    <property type="entry name" value="TSGP1"/>
    <property type="match status" value="1"/>
</dbReference>
<accession>A0A6M2E474</accession>
<feature type="signal peptide" evidence="4">
    <location>
        <begin position="1"/>
        <end position="20"/>
    </location>
</feature>
<protein>
    <submittedName>
        <fullName evidence="5">Putative proline-rich receptor-like protein kinase perk15-like isoform 2</fullName>
    </submittedName>
</protein>
<feature type="compositionally biased region" description="Pro residues" evidence="3">
    <location>
        <begin position="105"/>
        <end position="115"/>
    </location>
</feature>
<feature type="chain" id="PRO_5027096972" evidence="4">
    <location>
        <begin position="21"/>
        <end position="172"/>
    </location>
</feature>